<proteinExistence type="predicted"/>
<feature type="signal peptide" evidence="1">
    <location>
        <begin position="1"/>
        <end position="27"/>
    </location>
</feature>
<comment type="caution">
    <text evidence="2">The sequence shown here is derived from an EMBL/GenBank/DDBJ whole genome shotgun (WGS) entry which is preliminary data.</text>
</comment>
<feature type="chain" id="PRO_5046891804" description="Autotransporter domain-containing protein" evidence="1">
    <location>
        <begin position="28"/>
        <end position="449"/>
    </location>
</feature>
<keyword evidence="1" id="KW-0732">Signal</keyword>
<dbReference type="SUPFAM" id="SSF103515">
    <property type="entry name" value="Autotransporter"/>
    <property type="match status" value="1"/>
</dbReference>
<reference evidence="2" key="1">
    <citation type="journal article" date="2014" name="Int. J. Syst. Evol. Microbiol.">
        <title>Complete genome of a new Firmicutes species belonging to the dominant human colonic microbiota ('Ruminococcus bicirculans') reveals two chromosomes and a selective capacity to utilize plant glucans.</title>
        <authorList>
            <consortium name="NISC Comparative Sequencing Program"/>
            <person name="Wegmann U."/>
            <person name="Louis P."/>
            <person name="Goesmann A."/>
            <person name="Henrissat B."/>
            <person name="Duncan S.H."/>
            <person name="Flint H.J."/>
        </authorList>
    </citation>
    <scope>NUCLEOTIDE SEQUENCE</scope>
    <source>
        <strain evidence="2">NBRC 103855</strain>
    </source>
</reference>
<dbReference type="RefSeq" id="WP_284387822.1">
    <property type="nucleotide sequence ID" value="NZ_BSNG01000001.1"/>
</dbReference>
<name>A0ABQ5UBT7_9HYPH</name>
<gene>
    <name evidence="2" type="ORF">GCM10007913_06260</name>
</gene>
<dbReference type="EMBL" id="BSNG01000001">
    <property type="protein sequence ID" value="GLQ08694.1"/>
    <property type="molecule type" value="Genomic_DNA"/>
</dbReference>
<accession>A0ABQ5UBT7</accession>
<keyword evidence="3" id="KW-1185">Reference proteome</keyword>
<sequence length="449" mass="46873">MFSLARLFRPGGVWLCLVLATTFPAFAQPAADPGIVIIRATGADAVFGFTSPTPALNLYLTSIGGLAESLPIVLPAGDYRIEIDDLSGLGMSLKGADCADGRGHGDAGSVSFRLDAGEMLVCTFTVASAPERATELIESLVPARGDLMLASLPPSEDRINRLKGSIAVADSPQRFMNALPGIVAGKPIPLAASLGAFDRIVGNEQRNPWDIWMRGTFALASEQGAAGRFGVAALGMDRLVNEDVLLGGFVQADTMVREWNDASALSRGGWIAGGYATARVLDNVYVDVLGGGGTSLGVTQAQGVAGRFAAESWLLTAAVLGQWRAGDWTFSPQARLSYFDEKIAPYLDAGGNLVSGQELGRGRLAIGPGLSYRLTTQNNVVVNTGLRLNTTATLMSSSGGFEGVSGRLEGTVEIILPAGARWKTTLGYGGIGTDSRMFNASGTLSVPLR</sequence>
<evidence type="ECO:0008006" key="4">
    <source>
        <dbReference type="Google" id="ProtNLM"/>
    </source>
</evidence>
<protein>
    <recommendedName>
        <fullName evidence="4">Autotransporter domain-containing protein</fullName>
    </recommendedName>
</protein>
<dbReference type="Gene3D" id="2.40.128.130">
    <property type="entry name" value="Autotransporter beta-domain"/>
    <property type="match status" value="1"/>
</dbReference>
<dbReference type="InterPro" id="IPR036709">
    <property type="entry name" value="Autotransporte_beta_dom_sf"/>
</dbReference>
<dbReference type="Proteomes" id="UP001161406">
    <property type="component" value="Unassembled WGS sequence"/>
</dbReference>
<evidence type="ECO:0000313" key="2">
    <source>
        <dbReference type="EMBL" id="GLQ08694.1"/>
    </source>
</evidence>
<reference evidence="2" key="2">
    <citation type="submission" date="2023-01" db="EMBL/GenBank/DDBJ databases">
        <title>Draft genome sequence of Devosia yakushimensis strain NBRC 103855.</title>
        <authorList>
            <person name="Sun Q."/>
            <person name="Mori K."/>
        </authorList>
    </citation>
    <scope>NUCLEOTIDE SEQUENCE</scope>
    <source>
        <strain evidence="2">NBRC 103855</strain>
    </source>
</reference>
<evidence type="ECO:0000256" key="1">
    <source>
        <dbReference type="SAM" id="SignalP"/>
    </source>
</evidence>
<organism evidence="2 3">
    <name type="scientific">Devosia yakushimensis</name>
    <dbReference type="NCBI Taxonomy" id="470028"/>
    <lineage>
        <taxon>Bacteria</taxon>
        <taxon>Pseudomonadati</taxon>
        <taxon>Pseudomonadota</taxon>
        <taxon>Alphaproteobacteria</taxon>
        <taxon>Hyphomicrobiales</taxon>
        <taxon>Devosiaceae</taxon>
        <taxon>Devosia</taxon>
    </lineage>
</organism>
<evidence type="ECO:0000313" key="3">
    <source>
        <dbReference type="Proteomes" id="UP001161406"/>
    </source>
</evidence>